<dbReference type="GO" id="GO:0004803">
    <property type="term" value="F:transposase activity"/>
    <property type="evidence" value="ECO:0007669"/>
    <property type="project" value="UniProtKB-UniRule"/>
</dbReference>
<dbReference type="GO" id="GO:0003677">
    <property type="term" value="F:DNA binding"/>
    <property type="evidence" value="ECO:0007669"/>
    <property type="project" value="UniProtKB-UniRule"/>
</dbReference>
<keyword evidence="5 6" id="KW-0233">DNA recombination</keyword>
<evidence type="ECO:0000313" key="7">
    <source>
        <dbReference type="EMBL" id="PMP67107.1"/>
    </source>
</evidence>
<dbReference type="EMBL" id="PNIK01000058">
    <property type="protein sequence ID" value="PMP67107.1"/>
    <property type="molecule type" value="Genomic_DNA"/>
</dbReference>
<dbReference type="Pfam" id="PF00872">
    <property type="entry name" value="Transposase_mut"/>
    <property type="match status" value="1"/>
</dbReference>
<evidence type="ECO:0000256" key="6">
    <source>
        <dbReference type="RuleBase" id="RU365089"/>
    </source>
</evidence>
<reference evidence="7 8" key="1">
    <citation type="submission" date="2018-01" db="EMBL/GenBank/DDBJ databases">
        <title>Metagenomic assembled genomes from two thermal pools in the Uzon Caldera, Kamchatka, Russia.</title>
        <authorList>
            <person name="Wilkins L."/>
            <person name="Ettinger C."/>
        </authorList>
    </citation>
    <scope>NUCLEOTIDE SEQUENCE [LARGE SCALE GENOMIC DNA]</scope>
    <source>
        <strain evidence="7">ZAV-08</strain>
    </source>
</reference>
<comment type="similarity">
    <text evidence="2 6">Belongs to the transposase mutator family.</text>
</comment>
<dbReference type="PANTHER" id="PTHR33217:SF8">
    <property type="entry name" value="MUTATOR FAMILY TRANSPOSASE"/>
    <property type="match status" value="1"/>
</dbReference>
<evidence type="ECO:0000256" key="4">
    <source>
        <dbReference type="ARBA" id="ARBA00023125"/>
    </source>
</evidence>
<keyword evidence="6" id="KW-0814">Transposable element</keyword>
<sequence>MGLEEDGYKEVLKAMYEAHYEGEWKLGFERFKKTWGKLYPEVVKSWERDMDNLTSYLKYPYALRRFIYTTNSLKRLIKEVKRRTKAIEVFPSIYPLRRLFIM</sequence>
<evidence type="ECO:0000256" key="1">
    <source>
        <dbReference type="ARBA" id="ARBA00002190"/>
    </source>
</evidence>
<protein>
    <recommendedName>
        <fullName evidence="6">Mutator family transposase</fullName>
    </recommendedName>
</protein>
<evidence type="ECO:0000313" key="8">
    <source>
        <dbReference type="Proteomes" id="UP000235460"/>
    </source>
</evidence>
<comment type="function">
    <text evidence="1 6">Required for the transposition of the insertion element.</text>
</comment>
<dbReference type="InterPro" id="IPR001207">
    <property type="entry name" value="Transposase_mutator"/>
</dbReference>
<dbReference type="GO" id="GO:0006313">
    <property type="term" value="P:DNA transposition"/>
    <property type="evidence" value="ECO:0007669"/>
    <property type="project" value="UniProtKB-UniRule"/>
</dbReference>
<keyword evidence="3 6" id="KW-0815">Transposition</keyword>
<dbReference type="AlphaFoldDB" id="A0A2N7PNH9"/>
<evidence type="ECO:0000256" key="2">
    <source>
        <dbReference type="ARBA" id="ARBA00010961"/>
    </source>
</evidence>
<accession>A0A2N7PNH9</accession>
<keyword evidence="4 6" id="KW-0238">DNA-binding</keyword>
<dbReference type="PANTHER" id="PTHR33217">
    <property type="entry name" value="TRANSPOSASE FOR INSERTION SEQUENCE ELEMENT IS1081"/>
    <property type="match status" value="1"/>
</dbReference>
<proteinExistence type="inferred from homology"/>
<evidence type="ECO:0000256" key="3">
    <source>
        <dbReference type="ARBA" id="ARBA00022578"/>
    </source>
</evidence>
<organism evidence="7 8">
    <name type="scientific">Thermodesulfobacterium geofontis</name>
    <dbReference type="NCBI Taxonomy" id="1295609"/>
    <lineage>
        <taxon>Bacteria</taxon>
        <taxon>Pseudomonadati</taxon>
        <taxon>Thermodesulfobacteriota</taxon>
        <taxon>Thermodesulfobacteria</taxon>
        <taxon>Thermodesulfobacteriales</taxon>
        <taxon>Thermodesulfobacteriaceae</taxon>
        <taxon>Thermodesulfobacterium</taxon>
    </lineage>
</organism>
<evidence type="ECO:0000256" key="5">
    <source>
        <dbReference type="ARBA" id="ARBA00023172"/>
    </source>
</evidence>
<dbReference type="Proteomes" id="UP000235460">
    <property type="component" value="Unassembled WGS sequence"/>
</dbReference>
<gene>
    <name evidence="7" type="ORF">C0190_03830</name>
</gene>
<comment type="caution">
    <text evidence="7">The sequence shown here is derived from an EMBL/GenBank/DDBJ whole genome shotgun (WGS) entry which is preliminary data.</text>
</comment>
<name>A0A2N7PNH9_9BACT</name>